<dbReference type="EMBL" id="NESP01000001">
    <property type="protein sequence ID" value="PUE58439.1"/>
    <property type="molecule type" value="Genomic_DNA"/>
</dbReference>
<dbReference type="Pfam" id="PF04519">
    <property type="entry name" value="Bactofilin"/>
    <property type="match status" value="1"/>
</dbReference>
<comment type="caution">
    <text evidence="2">The sequence shown here is derived from an EMBL/GenBank/DDBJ whole genome shotgun (WGS) entry which is preliminary data.</text>
</comment>
<accession>A0A315EMK3</accession>
<organism evidence="2 3">
    <name type="scientific">Limnohabitans curvus</name>
    <dbReference type="NCBI Taxonomy" id="323423"/>
    <lineage>
        <taxon>Bacteria</taxon>
        <taxon>Pseudomonadati</taxon>
        <taxon>Pseudomonadota</taxon>
        <taxon>Betaproteobacteria</taxon>
        <taxon>Burkholderiales</taxon>
        <taxon>Comamonadaceae</taxon>
        <taxon>Limnohabitans</taxon>
    </lineage>
</organism>
<protein>
    <recommendedName>
        <fullName evidence="4">Cell shape determination protein CcmA</fullName>
    </recommendedName>
</protein>
<dbReference type="Proteomes" id="UP000251341">
    <property type="component" value="Unassembled WGS sequence"/>
</dbReference>
<sequence length="123" mass="12626">MSNQSDSLESVVIGDGVVVKGTFTVPSKAIINGVIEGDLTAEEVLIGPTGKITGRVSAKVIDVRGQLHNTIISEKSLIVRSTGKIAGKVQYSEIEIEKGGEIEGTLSQDANGPVVHVGGSTAA</sequence>
<reference evidence="2 3" key="1">
    <citation type="submission" date="2017-04" db="EMBL/GenBank/DDBJ databases">
        <title>Unexpected and diverse lifestyles within the genus Limnohabitans.</title>
        <authorList>
            <person name="Kasalicky V."/>
            <person name="Mehrshad M."/>
            <person name="Andrei S.-A."/>
            <person name="Salcher M."/>
            <person name="Kratochvilova H."/>
            <person name="Simek K."/>
            <person name="Ghai R."/>
        </authorList>
    </citation>
    <scope>NUCLEOTIDE SEQUENCE [LARGE SCALE GENOMIC DNA]</scope>
    <source>
        <strain evidence="2 3">MWH-C5</strain>
    </source>
</reference>
<evidence type="ECO:0000313" key="3">
    <source>
        <dbReference type="Proteomes" id="UP000251341"/>
    </source>
</evidence>
<comment type="similarity">
    <text evidence="1">Belongs to the bactofilin family.</text>
</comment>
<evidence type="ECO:0000256" key="1">
    <source>
        <dbReference type="ARBA" id="ARBA00044755"/>
    </source>
</evidence>
<dbReference type="PANTHER" id="PTHR35024">
    <property type="entry name" value="HYPOTHETICAL CYTOSOLIC PROTEIN"/>
    <property type="match status" value="1"/>
</dbReference>
<gene>
    <name evidence="2" type="ORF">B9Z44_01800</name>
</gene>
<dbReference type="RefSeq" id="WP_108359940.1">
    <property type="nucleotide sequence ID" value="NZ_NESP01000001.1"/>
</dbReference>
<evidence type="ECO:0008006" key="4">
    <source>
        <dbReference type="Google" id="ProtNLM"/>
    </source>
</evidence>
<keyword evidence="3" id="KW-1185">Reference proteome</keyword>
<dbReference type="InterPro" id="IPR007607">
    <property type="entry name" value="BacA/B"/>
</dbReference>
<dbReference type="PANTHER" id="PTHR35024:SF4">
    <property type="entry name" value="POLYMER-FORMING CYTOSKELETAL PROTEIN"/>
    <property type="match status" value="1"/>
</dbReference>
<dbReference type="AlphaFoldDB" id="A0A315EMK3"/>
<name>A0A315EMK3_9BURK</name>
<evidence type="ECO:0000313" key="2">
    <source>
        <dbReference type="EMBL" id="PUE58439.1"/>
    </source>
</evidence>
<proteinExistence type="inferred from homology"/>